<accession>A0A2S5D0V0</accession>
<dbReference type="InterPro" id="IPR009057">
    <property type="entry name" value="Homeodomain-like_sf"/>
</dbReference>
<dbReference type="Proteomes" id="UP000237319">
    <property type="component" value="Unassembled WGS sequence"/>
</dbReference>
<comment type="caution">
    <text evidence="5">The sequence shown here is derived from an EMBL/GenBank/DDBJ whole genome shotgun (WGS) entry which is preliminary data.</text>
</comment>
<name>A0A2S5D0V0_LYSSH</name>
<keyword evidence="1" id="KW-0678">Repressor</keyword>
<evidence type="ECO:0000256" key="2">
    <source>
        <dbReference type="ARBA" id="ARBA00023125"/>
    </source>
</evidence>
<evidence type="ECO:0000259" key="4">
    <source>
        <dbReference type="PROSITE" id="PS50977"/>
    </source>
</evidence>
<dbReference type="InterPro" id="IPR050624">
    <property type="entry name" value="HTH-type_Tx_Regulator"/>
</dbReference>
<proteinExistence type="predicted"/>
<dbReference type="Gene3D" id="1.10.357.10">
    <property type="entry name" value="Tetracycline Repressor, domain 2"/>
    <property type="match status" value="1"/>
</dbReference>
<keyword evidence="2 3" id="KW-0238">DNA-binding</keyword>
<reference evidence="5 6" key="1">
    <citation type="submission" date="2017-11" db="EMBL/GenBank/DDBJ databases">
        <title>Genome sequence of Lysinibacillus sphaericus, a lignin-degrading bacteria isolated from municipal solid waste soil.</title>
        <authorList>
            <person name="Persinoti G.F."/>
            <person name="Paixao D.A."/>
            <person name="Bugg T.D."/>
            <person name="Squina F.M."/>
        </authorList>
    </citation>
    <scope>NUCLEOTIDE SEQUENCE [LARGE SCALE GENOMIC DNA]</scope>
    <source>
        <strain evidence="5 6">A1</strain>
    </source>
</reference>
<dbReference type="Pfam" id="PF00440">
    <property type="entry name" value="TetR_N"/>
    <property type="match status" value="1"/>
</dbReference>
<feature type="domain" description="HTH tetR-type" evidence="4">
    <location>
        <begin position="3"/>
        <end position="63"/>
    </location>
</feature>
<evidence type="ECO:0000256" key="3">
    <source>
        <dbReference type="PROSITE-ProRule" id="PRU00335"/>
    </source>
</evidence>
<dbReference type="SUPFAM" id="SSF46689">
    <property type="entry name" value="Homeodomain-like"/>
    <property type="match status" value="1"/>
</dbReference>
<feature type="DNA-binding region" description="H-T-H motif" evidence="3">
    <location>
        <begin position="26"/>
        <end position="45"/>
    </location>
</feature>
<dbReference type="PROSITE" id="PS50977">
    <property type="entry name" value="HTH_TETR_2"/>
    <property type="match status" value="1"/>
</dbReference>
<dbReference type="EMBL" id="PGLV01000001">
    <property type="protein sequence ID" value="POZ56684.1"/>
    <property type="molecule type" value="Genomic_DNA"/>
</dbReference>
<keyword evidence="6" id="KW-1185">Reference proteome</keyword>
<evidence type="ECO:0000313" key="6">
    <source>
        <dbReference type="Proteomes" id="UP000237319"/>
    </source>
</evidence>
<dbReference type="InterPro" id="IPR001647">
    <property type="entry name" value="HTH_TetR"/>
</dbReference>
<dbReference type="PANTHER" id="PTHR43479">
    <property type="entry name" value="ACREF/ENVCD OPERON REPRESSOR-RELATED"/>
    <property type="match status" value="1"/>
</dbReference>
<organism evidence="5 6">
    <name type="scientific">Lysinibacillus sphaericus</name>
    <name type="common">Bacillus sphaericus</name>
    <dbReference type="NCBI Taxonomy" id="1421"/>
    <lineage>
        <taxon>Bacteria</taxon>
        <taxon>Bacillati</taxon>
        <taxon>Bacillota</taxon>
        <taxon>Bacilli</taxon>
        <taxon>Bacillales</taxon>
        <taxon>Bacillaceae</taxon>
        <taxon>Lysinibacillus</taxon>
    </lineage>
</organism>
<sequence>MMQLTREDWIKAGLHQLANAGIHKVRIETLARILNISKGSFYHHFRDHQELLDAMFNYWEMVATKRIIHSMEQEDSSLEELFTISFSSDKKIEIGIYTWAKYNQVVAKRLVDIEEQRIRCIAHLYQKKGSDELEAIERARLAYLTYIGWMTRFTENPNFTIGKMLELLLKI</sequence>
<evidence type="ECO:0000313" key="5">
    <source>
        <dbReference type="EMBL" id="POZ56684.1"/>
    </source>
</evidence>
<protein>
    <submittedName>
        <fullName evidence="5">HTH-type transcriptional regulator BetI</fullName>
    </submittedName>
</protein>
<dbReference type="PANTHER" id="PTHR43479:SF11">
    <property type="entry name" value="ACREF_ENVCD OPERON REPRESSOR-RELATED"/>
    <property type="match status" value="1"/>
</dbReference>
<dbReference type="AlphaFoldDB" id="A0A2S5D0V0"/>
<evidence type="ECO:0000256" key="1">
    <source>
        <dbReference type="ARBA" id="ARBA00022491"/>
    </source>
</evidence>
<dbReference type="GO" id="GO:0003677">
    <property type="term" value="F:DNA binding"/>
    <property type="evidence" value="ECO:0007669"/>
    <property type="project" value="UniProtKB-UniRule"/>
</dbReference>
<gene>
    <name evidence="5" type="primary">betI_2</name>
    <name evidence="5" type="ORF">LYSIN_01467</name>
</gene>